<dbReference type="Proteomes" id="UP000247702">
    <property type="component" value="Unassembled WGS sequence"/>
</dbReference>
<comment type="caution">
    <text evidence="1">The sequence shown here is derived from an EMBL/GenBank/DDBJ whole genome shotgun (WGS) entry which is preliminary data.</text>
</comment>
<dbReference type="OrthoDB" id="2353108at2759"/>
<evidence type="ECO:0000313" key="2">
    <source>
        <dbReference type="EMBL" id="GES83837.1"/>
    </source>
</evidence>
<dbReference type="EMBL" id="BLAL01000074">
    <property type="protein sequence ID" value="GES83837.1"/>
    <property type="molecule type" value="Genomic_DNA"/>
</dbReference>
<dbReference type="AlphaFoldDB" id="A0A2Z6SH05"/>
<proteinExistence type="predicted"/>
<gene>
    <name evidence="2" type="ORF">RCL2_001098700</name>
    <name evidence="1" type="ORF">RclHR1_00880016</name>
</gene>
<evidence type="ECO:0000313" key="1">
    <source>
        <dbReference type="EMBL" id="GBC09362.1"/>
    </source>
</evidence>
<dbReference type="EMBL" id="BEXD01004292">
    <property type="protein sequence ID" value="GBC09362.1"/>
    <property type="molecule type" value="Genomic_DNA"/>
</dbReference>
<protein>
    <recommendedName>
        <fullName evidence="4">HTH myb-type domain-containing protein</fullName>
    </recommendedName>
</protein>
<accession>A0A2Z6SH05</accession>
<sequence>MDHKYNKRGKRTYKIDSDSEKIIIDYMQQWINKGRVDWNPFAQLSKMVPYSSKQIYHHWVNKLDPTLCLLSDMPLAPYEKEYIYEWVERQLNANIKKISWKALQTNMNKEFGRLRPQNDLKNTWYSKKRQLSNQEKNEVYSEGGNDSL</sequence>
<reference evidence="1 3" key="1">
    <citation type="submission" date="2017-11" db="EMBL/GenBank/DDBJ databases">
        <title>The genome of Rhizophagus clarus HR1 reveals common genetic basis of auxotrophy among arbuscular mycorrhizal fungi.</title>
        <authorList>
            <person name="Kobayashi Y."/>
        </authorList>
    </citation>
    <scope>NUCLEOTIDE SEQUENCE [LARGE SCALE GENOMIC DNA]</scope>
    <source>
        <strain evidence="1 3">HR1</strain>
    </source>
</reference>
<keyword evidence="3" id="KW-1185">Reference proteome</keyword>
<dbReference type="Proteomes" id="UP000615446">
    <property type="component" value="Unassembled WGS sequence"/>
</dbReference>
<evidence type="ECO:0000313" key="3">
    <source>
        <dbReference type="Proteomes" id="UP000247702"/>
    </source>
</evidence>
<organism evidence="1 3">
    <name type="scientific">Rhizophagus clarus</name>
    <dbReference type="NCBI Taxonomy" id="94130"/>
    <lineage>
        <taxon>Eukaryota</taxon>
        <taxon>Fungi</taxon>
        <taxon>Fungi incertae sedis</taxon>
        <taxon>Mucoromycota</taxon>
        <taxon>Glomeromycotina</taxon>
        <taxon>Glomeromycetes</taxon>
        <taxon>Glomerales</taxon>
        <taxon>Glomeraceae</taxon>
        <taxon>Rhizophagus</taxon>
    </lineage>
</organism>
<evidence type="ECO:0008006" key="4">
    <source>
        <dbReference type="Google" id="ProtNLM"/>
    </source>
</evidence>
<reference evidence="2" key="2">
    <citation type="submission" date="2019-10" db="EMBL/GenBank/DDBJ databases">
        <title>Conservation and host-specific expression of non-tandemly repeated heterogenous ribosome RNA gene in arbuscular mycorrhizal fungi.</title>
        <authorList>
            <person name="Maeda T."/>
            <person name="Kobayashi Y."/>
            <person name="Nakagawa T."/>
            <person name="Ezawa T."/>
            <person name="Yamaguchi K."/>
            <person name="Bino T."/>
            <person name="Nishimoto Y."/>
            <person name="Shigenobu S."/>
            <person name="Kawaguchi M."/>
        </authorList>
    </citation>
    <scope>NUCLEOTIDE SEQUENCE</scope>
    <source>
        <strain evidence="2">HR1</strain>
    </source>
</reference>
<name>A0A2Z6SH05_9GLOM</name>